<feature type="binding site" evidence="13">
    <location>
        <begin position="409"/>
        <end position="412"/>
    </location>
    <ligand>
        <name>meso-2,6-diaminopimelate</name>
        <dbReference type="ChEBI" id="CHEBI:57791"/>
    </ligand>
</feature>
<dbReference type="EC" id="6.3.2.13" evidence="8 13"/>
<dbReference type="Pfam" id="PF08245">
    <property type="entry name" value="Mur_ligase_M"/>
    <property type="match status" value="1"/>
</dbReference>
<dbReference type="NCBIfam" id="NF001124">
    <property type="entry name" value="PRK00139.1-2"/>
    <property type="match status" value="1"/>
</dbReference>
<feature type="domain" description="Mur ligase central" evidence="17">
    <location>
        <begin position="108"/>
        <end position="313"/>
    </location>
</feature>
<feature type="binding site" evidence="13">
    <location>
        <position position="179"/>
    </location>
    <ligand>
        <name>UDP-N-acetyl-alpha-D-muramoyl-L-alanyl-D-glutamate</name>
        <dbReference type="ChEBI" id="CHEBI:83900"/>
    </ligand>
</feature>
<dbReference type="Gene3D" id="3.40.1390.10">
    <property type="entry name" value="MurE/MurF, N-terminal domain"/>
    <property type="match status" value="1"/>
</dbReference>
<dbReference type="InterPro" id="IPR000713">
    <property type="entry name" value="Mur_ligase_N"/>
</dbReference>
<comment type="catalytic activity">
    <reaction evidence="7 13">
        <text>UDP-N-acetyl-alpha-D-muramoyl-L-alanyl-D-glutamate + meso-2,6-diaminopimelate + ATP = UDP-N-acetyl-alpha-D-muramoyl-L-alanyl-gamma-D-glutamyl-meso-2,6-diaminopimelate + ADP + phosphate + H(+)</text>
        <dbReference type="Rhea" id="RHEA:23676"/>
        <dbReference type="ChEBI" id="CHEBI:15378"/>
        <dbReference type="ChEBI" id="CHEBI:30616"/>
        <dbReference type="ChEBI" id="CHEBI:43474"/>
        <dbReference type="ChEBI" id="CHEBI:57791"/>
        <dbReference type="ChEBI" id="CHEBI:83900"/>
        <dbReference type="ChEBI" id="CHEBI:83905"/>
        <dbReference type="ChEBI" id="CHEBI:456216"/>
        <dbReference type="EC" id="6.3.2.13"/>
    </reaction>
</comment>
<evidence type="ECO:0000256" key="11">
    <source>
        <dbReference type="ARBA" id="ARBA00076158"/>
    </source>
</evidence>
<dbReference type="InterPro" id="IPR036565">
    <property type="entry name" value="Mur-like_cat_sf"/>
</dbReference>
<dbReference type="Pfam" id="PF01225">
    <property type="entry name" value="Mur_ligase"/>
    <property type="match status" value="1"/>
</dbReference>
<keyword evidence="13" id="KW-0547">Nucleotide-binding</keyword>
<keyword evidence="5 13" id="KW-0131">Cell cycle</keyword>
<feature type="binding site" evidence="13">
    <location>
        <position position="480"/>
    </location>
    <ligand>
        <name>meso-2,6-diaminopimelate</name>
        <dbReference type="ChEBI" id="CHEBI:57791"/>
    </ligand>
</feature>
<keyword evidence="6 13" id="KW-0961">Cell wall biogenesis/degradation</keyword>
<protein>
    <recommendedName>
        <fullName evidence="9 13">UDP-N-acetylmuramoyl-L-alanyl-D-glutamate--2,6-diaminopimelate ligase</fullName>
        <ecNumber evidence="8 13">6.3.2.13</ecNumber>
    </recommendedName>
    <alternativeName>
        <fullName evidence="10 13">Meso-A2pm-adding enzyme</fullName>
    </alternativeName>
    <alternativeName>
        <fullName evidence="11 13">Meso-diaminopimelate-adding enzyme</fullName>
    </alternativeName>
    <alternativeName>
        <fullName evidence="12 13">UDP-MurNAc-L-Ala-D-Glu:meso-diaminopimelate ligase</fullName>
    </alternativeName>
    <alternativeName>
        <fullName evidence="13">UDP-MurNAc-tripeptide synthetase</fullName>
    </alternativeName>
    <alternativeName>
        <fullName evidence="13">UDP-N-acetylmuramyl-tripeptide synthetase</fullName>
    </alternativeName>
</protein>
<comment type="caution">
    <text evidence="13">Lacks conserved residue(s) required for the propagation of feature annotation.</text>
</comment>
<reference evidence="18" key="1">
    <citation type="journal article" date="2020" name="mSystems">
        <title>Genome- and Community-Level Interaction Insights into Carbon Utilization and Element Cycling Functions of Hydrothermarchaeota in Hydrothermal Sediment.</title>
        <authorList>
            <person name="Zhou Z."/>
            <person name="Liu Y."/>
            <person name="Xu W."/>
            <person name="Pan J."/>
            <person name="Luo Z.H."/>
            <person name="Li M."/>
        </authorList>
    </citation>
    <scope>NUCLEOTIDE SEQUENCE [LARGE SCALE GENOMIC DNA]</scope>
    <source>
        <strain evidence="18">SpSt-349</strain>
    </source>
</reference>
<dbReference type="PANTHER" id="PTHR23135">
    <property type="entry name" value="MUR LIGASE FAMILY MEMBER"/>
    <property type="match status" value="1"/>
</dbReference>
<feature type="binding site" evidence="13">
    <location>
        <position position="187"/>
    </location>
    <ligand>
        <name>UDP-N-acetyl-alpha-D-muramoyl-L-alanyl-D-glutamate</name>
        <dbReference type="ChEBI" id="CHEBI:83900"/>
    </ligand>
</feature>
<dbReference type="GO" id="GO:0008360">
    <property type="term" value="P:regulation of cell shape"/>
    <property type="evidence" value="ECO:0007669"/>
    <property type="project" value="UniProtKB-KW"/>
</dbReference>
<dbReference type="SUPFAM" id="SSF63418">
    <property type="entry name" value="MurE/MurF N-terminal domain"/>
    <property type="match status" value="1"/>
</dbReference>
<evidence type="ECO:0000256" key="13">
    <source>
        <dbReference type="HAMAP-Rule" id="MF_00208"/>
    </source>
</evidence>
<feature type="modified residue" description="N6-carboxylysine" evidence="13">
    <location>
        <position position="219"/>
    </location>
</feature>
<feature type="binding site" evidence="13">
    <location>
        <begin position="152"/>
        <end position="153"/>
    </location>
    <ligand>
        <name>UDP-N-acetyl-alpha-D-muramoyl-L-alanyl-D-glutamate</name>
        <dbReference type="ChEBI" id="CHEBI:83900"/>
    </ligand>
</feature>
<keyword evidence="13" id="KW-0460">Magnesium</keyword>
<feature type="short sequence motif" description="Meso-diaminopimelate recognition motif" evidence="13">
    <location>
        <begin position="409"/>
        <end position="412"/>
    </location>
</feature>
<evidence type="ECO:0000256" key="14">
    <source>
        <dbReference type="RuleBase" id="RU004135"/>
    </source>
</evidence>
<comment type="pathway">
    <text evidence="13 14">Cell wall biogenesis; peptidoglycan biosynthesis.</text>
</comment>
<dbReference type="GO" id="GO:0008765">
    <property type="term" value="F:UDP-N-acetylmuramoylalanyl-D-glutamate-2,6-diaminopimelate ligase activity"/>
    <property type="evidence" value="ECO:0007669"/>
    <property type="project" value="UniProtKB-UniRule"/>
</dbReference>
<dbReference type="UniPathway" id="UPA00219"/>
<keyword evidence="4 13" id="KW-0573">Peptidoglycan synthesis</keyword>
<feature type="binding site" evidence="13">
    <location>
        <position position="385"/>
    </location>
    <ligand>
        <name>meso-2,6-diaminopimelate</name>
        <dbReference type="ChEBI" id="CHEBI:57791"/>
    </ligand>
</feature>
<dbReference type="GO" id="GO:0051301">
    <property type="term" value="P:cell division"/>
    <property type="evidence" value="ECO:0007669"/>
    <property type="project" value="UniProtKB-KW"/>
</dbReference>
<dbReference type="GO" id="GO:0009252">
    <property type="term" value="P:peptidoglycan biosynthetic process"/>
    <property type="evidence" value="ECO:0007669"/>
    <property type="project" value="UniProtKB-UniRule"/>
</dbReference>
<accession>A0A831U9M0</accession>
<organism evidence="18">
    <name type="scientific">Geobacter metallireducens</name>
    <dbReference type="NCBI Taxonomy" id="28232"/>
    <lineage>
        <taxon>Bacteria</taxon>
        <taxon>Pseudomonadati</taxon>
        <taxon>Thermodesulfobacteriota</taxon>
        <taxon>Desulfuromonadia</taxon>
        <taxon>Geobacterales</taxon>
        <taxon>Geobacteraceae</taxon>
        <taxon>Geobacter</taxon>
    </lineage>
</organism>
<dbReference type="EMBL" id="DSOV01000005">
    <property type="protein sequence ID" value="HEN40982.1"/>
    <property type="molecule type" value="Genomic_DNA"/>
</dbReference>
<dbReference type="GO" id="GO:0005524">
    <property type="term" value="F:ATP binding"/>
    <property type="evidence" value="ECO:0007669"/>
    <property type="project" value="UniProtKB-UniRule"/>
</dbReference>
<evidence type="ECO:0000313" key="18">
    <source>
        <dbReference type="EMBL" id="HEN40982.1"/>
    </source>
</evidence>
<keyword evidence="13 18" id="KW-0436">Ligase</keyword>
<feature type="binding site" evidence="13">
    <location>
        <position position="30"/>
    </location>
    <ligand>
        <name>UDP-N-acetyl-alpha-D-muramoyl-L-alanyl-D-glutamate</name>
        <dbReference type="ChEBI" id="CHEBI:83900"/>
    </ligand>
</feature>
<evidence type="ECO:0000259" key="16">
    <source>
        <dbReference type="Pfam" id="PF02875"/>
    </source>
</evidence>
<evidence type="ECO:0000259" key="17">
    <source>
        <dbReference type="Pfam" id="PF08245"/>
    </source>
</evidence>
<dbReference type="GO" id="GO:0000287">
    <property type="term" value="F:magnesium ion binding"/>
    <property type="evidence" value="ECO:0007669"/>
    <property type="project" value="UniProtKB-UniRule"/>
</dbReference>
<comment type="PTM">
    <text evidence="13">Carboxylation is probably crucial for Mg(2+) binding and, consequently, for the gamma-phosphate positioning of ATP.</text>
</comment>
<dbReference type="InterPro" id="IPR005761">
    <property type="entry name" value="UDP-N-AcMur-Glu-dNH2Pim_ligase"/>
</dbReference>
<dbReference type="GO" id="GO:0005737">
    <property type="term" value="C:cytoplasm"/>
    <property type="evidence" value="ECO:0007669"/>
    <property type="project" value="UniProtKB-SubCell"/>
</dbReference>
<dbReference type="HAMAP" id="MF_00208">
    <property type="entry name" value="MurE"/>
    <property type="match status" value="1"/>
</dbReference>
<evidence type="ECO:0000256" key="7">
    <source>
        <dbReference type="ARBA" id="ARBA00050251"/>
    </source>
</evidence>
<evidence type="ECO:0000256" key="2">
    <source>
        <dbReference type="ARBA" id="ARBA00022618"/>
    </source>
</evidence>
<comment type="cofactor">
    <cofactor evidence="13">
        <name>Mg(2+)</name>
        <dbReference type="ChEBI" id="CHEBI:18420"/>
    </cofactor>
</comment>
<evidence type="ECO:0000256" key="8">
    <source>
        <dbReference type="ARBA" id="ARBA00066633"/>
    </source>
</evidence>
<feature type="binding site" evidence="13">
    <location>
        <begin position="110"/>
        <end position="116"/>
    </location>
    <ligand>
        <name>ATP</name>
        <dbReference type="ChEBI" id="CHEBI:30616"/>
    </ligand>
</feature>
<dbReference type="NCBIfam" id="NF001126">
    <property type="entry name" value="PRK00139.1-4"/>
    <property type="match status" value="1"/>
</dbReference>
<evidence type="ECO:0000256" key="1">
    <source>
        <dbReference type="ARBA" id="ARBA00005898"/>
    </source>
</evidence>
<evidence type="ECO:0000256" key="10">
    <source>
        <dbReference type="ARBA" id="ARBA00075482"/>
    </source>
</evidence>
<dbReference type="SUPFAM" id="SSF53244">
    <property type="entry name" value="MurD-like peptide ligases, peptide-binding domain"/>
    <property type="match status" value="1"/>
</dbReference>
<keyword evidence="13" id="KW-0067">ATP-binding</keyword>
<feature type="domain" description="Mur ligase C-terminal" evidence="16">
    <location>
        <begin position="336"/>
        <end position="478"/>
    </location>
</feature>
<comment type="function">
    <text evidence="13">Catalyzes the addition of meso-diaminopimelic acid to the nucleotide precursor UDP-N-acetylmuramoyl-L-alanyl-D-glutamate (UMAG) in the biosynthesis of bacterial cell-wall peptidoglycan.</text>
</comment>
<keyword evidence="2 13" id="KW-0132">Cell division</keyword>
<evidence type="ECO:0000256" key="3">
    <source>
        <dbReference type="ARBA" id="ARBA00022960"/>
    </source>
</evidence>
<dbReference type="AlphaFoldDB" id="A0A831U9M0"/>
<evidence type="ECO:0000256" key="9">
    <source>
        <dbReference type="ARBA" id="ARBA00072883"/>
    </source>
</evidence>
<proteinExistence type="inferred from homology"/>
<dbReference type="InterPro" id="IPR004101">
    <property type="entry name" value="Mur_ligase_C"/>
</dbReference>
<keyword evidence="13" id="KW-0963">Cytoplasm</keyword>
<dbReference type="InterPro" id="IPR035911">
    <property type="entry name" value="MurE/MurF_N"/>
</dbReference>
<sequence length="511" mass="55044">MKLEDLKRVITPSETGGALELEIEGLYCDSRQVRPGGLFFALRGVATDGHDFIAAACDRGAAAVVVEDPTRVPEGVTWLRAEDVRLAMSRAAAAFYGNPTDDIPVVGITGTNGKTTTTYLVEAIMARAGIPVAVLGTISYRFGDQNIPAPHTTPESVDLQRTIRELVDRGAKGVVMEVSSHALEQRRVDGCRFDVGVFTNLTRDHLDYHREMESYFGSKERLFTELLAADDLKPRRAAAINVDDSYGRRLAEAAVAPLVSYGLSAAAMVRAEEITFSIDGIAGSLVTPLGTTPFRSRLLGRFNLYNILAAVAAGVALGLPLDAIREGIEGDVRVPGRLERVENDRGVTVLVDYAHTGDALENVLKTVAEIATGRIITVFGCGGDRDRGKRPVMGEIAVRYSDLSVVTSDNPRTEVAGAIIDEILGGIRPLGLREYGMDELSAGFDLKGFAAVESRREAIRLAARAARPGDIVLLAGKGHEDYQIIGTVKHHFDDREEAAAAFRELSSKGRV</sequence>
<dbReference type="PANTHER" id="PTHR23135:SF4">
    <property type="entry name" value="UDP-N-ACETYLMURAMOYL-L-ALANYL-D-GLUTAMATE--2,6-DIAMINOPIMELATE LIGASE MURE HOMOLOG, CHLOROPLASTIC"/>
    <property type="match status" value="1"/>
</dbReference>
<feature type="domain" description="Mur ligase N-terminal catalytic" evidence="15">
    <location>
        <begin position="22"/>
        <end position="96"/>
    </location>
</feature>
<dbReference type="Pfam" id="PF02875">
    <property type="entry name" value="Mur_ligase_C"/>
    <property type="match status" value="1"/>
</dbReference>
<evidence type="ECO:0000256" key="12">
    <source>
        <dbReference type="ARBA" id="ARBA00081560"/>
    </source>
</evidence>
<evidence type="ECO:0000256" key="4">
    <source>
        <dbReference type="ARBA" id="ARBA00022984"/>
    </source>
</evidence>
<feature type="binding site" evidence="13">
    <location>
        <position position="476"/>
    </location>
    <ligand>
        <name>meso-2,6-diaminopimelate</name>
        <dbReference type="ChEBI" id="CHEBI:57791"/>
    </ligand>
</feature>
<keyword evidence="3 13" id="KW-0133">Cell shape</keyword>
<evidence type="ECO:0000256" key="5">
    <source>
        <dbReference type="ARBA" id="ARBA00023306"/>
    </source>
</evidence>
<evidence type="ECO:0000256" key="6">
    <source>
        <dbReference type="ARBA" id="ARBA00023316"/>
    </source>
</evidence>
<dbReference type="Gene3D" id="3.90.190.20">
    <property type="entry name" value="Mur ligase, C-terminal domain"/>
    <property type="match status" value="1"/>
</dbReference>
<name>A0A831U9M0_GEOME</name>
<comment type="similarity">
    <text evidence="1 13">Belongs to the MurCDEF family. MurE subfamily.</text>
</comment>
<comment type="caution">
    <text evidence="18">The sequence shown here is derived from an EMBL/GenBank/DDBJ whole genome shotgun (WGS) entry which is preliminary data.</text>
</comment>
<dbReference type="InterPro" id="IPR036615">
    <property type="entry name" value="Mur_ligase_C_dom_sf"/>
</dbReference>
<dbReference type="NCBIfam" id="TIGR01085">
    <property type="entry name" value="murE"/>
    <property type="match status" value="1"/>
</dbReference>
<dbReference type="GO" id="GO:0071555">
    <property type="term" value="P:cell wall organization"/>
    <property type="evidence" value="ECO:0007669"/>
    <property type="project" value="UniProtKB-KW"/>
</dbReference>
<dbReference type="SUPFAM" id="SSF53623">
    <property type="entry name" value="MurD-like peptide ligases, catalytic domain"/>
    <property type="match status" value="1"/>
</dbReference>
<comment type="subcellular location">
    <subcellularLocation>
        <location evidence="13 14">Cytoplasm</location>
    </subcellularLocation>
</comment>
<gene>
    <name evidence="13" type="primary">murE</name>
    <name evidence="18" type="ORF">ENQ87_01205</name>
</gene>
<dbReference type="FunFam" id="3.90.190.20:FF:000006">
    <property type="entry name" value="UDP-N-acetylmuramoyl-L-alanyl-D-glutamate--2,6-diaminopimelate ligase"/>
    <property type="match status" value="1"/>
</dbReference>
<dbReference type="InterPro" id="IPR013221">
    <property type="entry name" value="Mur_ligase_cen"/>
</dbReference>
<evidence type="ECO:0000259" key="15">
    <source>
        <dbReference type="Pfam" id="PF01225"/>
    </source>
</evidence>
<feature type="binding site" evidence="13">
    <location>
        <position position="185"/>
    </location>
    <ligand>
        <name>UDP-N-acetyl-alpha-D-muramoyl-L-alanyl-D-glutamate</name>
        <dbReference type="ChEBI" id="CHEBI:83900"/>
    </ligand>
</feature>
<dbReference type="Gene3D" id="3.40.1190.10">
    <property type="entry name" value="Mur-like, catalytic domain"/>
    <property type="match status" value="1"/>
</dbReference>